<dbReference type="CDD" id="cd13853">
    <property type="entry name" value="CuRO_1_Tth-MCO_like"/>
    <property type="match status" value="1"/>
</dbReference>
<gene>
    <name evidence="5" type="ORF">U1T56_22160</name>
</gene>
<keyword evidence="1" id="KW-0479">Metal-binding</keyword>
<evidence type="ECO:0000259" key="3">
    <source>
        <dbReference type="Pfam" id="PF07731"/>
    </source>
</evidence>
<evidence type="ECO:0000256" key="2">
    <source>
        <dbReference type="ARBA" id="ARBA00023002"/>
    </source>
</evidence>
<feature type="domain" description="Plastocyanin-like" evidence="4">
    <location>
        <begin position="49"/>
        <end position="159"/>
    </location>
</feature>
<dbReference type="SUPFAM" id="SSF49503">
    <property type="entry name" value="Cupredoxins"/>
    <property type="match status" value="3"/>
</dbReference>
<dbReference type="InterPro" id="IPR006311">
    <property type="entry name" value="TAT_signal"/>
</dbReference>
<reference evidence="5 6" key="1">
    <citation type="submission" date="2024-01" db="EMBL/GenBank/DDBJ databases">
        <title>Multi-omics insights into the function and evolution of sodium benzoate biodegradation pathways in Benzoatithermus flavus gen. nov., sp. nov. from hot spring.</title>
        <authorList>
            <person name="Hu C.-J."/>
            <person name="Li W.-J."/>
        </authorList>
    </citation>
    <scope>NUCLEOTIDE SEQUENCE [LARGE SCALE GENOMIC DNA]</scope>
    <source>
        <strain evidence="5 6">SYSU G07066</strain>
    </source>
</reference>
<dbReference type="Gene3D" id="2.60.40.420">
    <property type="entry name" value="Cupredoxins - blue copper proteins"/>
    <property type="match status" value="3"/>
</dbReference>
<name>A0ABU8XXD3_9PROT</name>
<dbReference type="PROSITE" id="PS00080">
    <property type="entry name" value="MULTICOPPER_OXIDASE2"/>
    <property type="match status" value="1"/>
</dbReference>
<feature type="domain" description="Plastocyanin-like" evidence="3">
    <location>
        <begin position="352"/>
        <end position="446"/>
    </location>
</feature>
<dbReference type="InterPro" id="IPR011706">
    <property type="entry name" value="Cu-oxidase_C"/>
</dbReference>
<protein>
    <submittedName>
        <fullName evidence="5">Multicopper oxidase family protein</fullName>
    </submittedName>
</protein>
<dbReference type="EMBL" id="JBBLZC010000036">
    <property type="protein sequence ID" value="MEK0085868.1"/>
    <property type="molecule type" value="Genomic_DNA"/>
</dbReference>
<dbReference type="InterPro" id="IPR008972">
    <property type="entry name" value="Cupredoxin"/>
</dbReference>
<evidence type="ECO:0000259" key="4">
    <source>
        <dbReference type="Pfam" id="PF07732"/>
    </source>
</evidence>
<dbReference type="Proteomes" id="UP001375743">
    <property type="component" value="Unassembled WGS sequence"/>
</dbReference>
<dbReference type="InterPro" id="IPR011707">
    <property type="entry name" value="Cu-oxidase-like_N"/>
</dbReference>
<dbReference type="InterPro" id="IPR002355">
    <property type="entry name" value="Cu_oxidase_Cu_BS"/>
</dbReference>
<evidence type="ECO:0000313" key="6">
    <source>
        <dbReference type="Proteomes" id="UP001375743"/>
    </source>
</evidence>
<keyword evidence="2" id="KW-0560">Oxidoreductase</keyword>
<dbReference type="RefSeq" id="WP_418161717.1">
    <property type="nucleotide sequence ID" value="NZ_JBBLZC010000036.1"/>
</dbReference>
<dbReference type="PANTHER" id="PTHR11709:SF2">
    <property type="entry name" value="MULTICOPPER OXIDASE LPR1"/>
    <property type="match status" value="1"/>
</dbReference>
<dbReference type="InterPro" id="IPR045087">
    <property type="entry name" value="Cu-oxidase_fam"/>
</dbReference>
<organism evidence="5 6">
    <name type="scientific">Benzoatithermus flavus</name>
    <dbReference type="NCBI Taxonomy" id="3108223"/>
    <lineage>
        <taxon>Bacteria</taxon>
        <taxon>Pseudomonadati</taxon>
        <taxon>Pseudomonadota</taxon>
        <taxon>Alphaproteobacteria</taxon>
        <taxon>Geminicoccales</taxon>
        <taxon>Geminicoccaceae</taxon>
        <taxon>Benzoatithermus</taxon>
    </lineage>
</organism>
<dbReference type="PROSITE" id="PS51318">
    <property type="entry name" value="TAT"/>
    <property type="match status" value="1"/>
</dbReference>
<comment type="caution">
    <text evidence="5">The sequence shown here is derived from an EMBL/GenBank/DDBJ whole genome shotgun (WGS) entry which is preliminary data.</text>
</comment>
<dbReference type="PANTHER" id="PTHR11709">
    <property type="entry name" value="MULTI-COPPER OXIDASE"/>
    <property type="match status" value="1"/>
</dbReference>
<accession>A0ABU8XXD3</accession>
<sequence>MFPSVSRRSLLGAGLGAALSSLGRIALPATAAAARRLVEVTLEARAEELEVAGERVRLLTYNGCYPGPLIRAAEGDRLRITLVNALDEPTNLHFHGLHVSPEGYGDNVFVEVEPGERHTYELEVPEGYGGTFWYHPHTHHRLARQLWRGLAGPLVIDRPLEREVPELAAADEHVVVVKDLSVVDGLPAEHTTGDWARGKTGRSVLVNGVPGPVLDAKASLVRLRLINACNARMLLLARDDGRPLQLAAHEGHLLAAPQALAQVLVTPAQRVDLLLPLEPGEPLRLVQIPYNSGAIRTPAEVETLLTIRPPAKATPSPLPVRLATVERLDPAAAATRRTLRMAMAFLTPDGHPHLEPVRAKLGDLELWEITNVDTQDHVFHLHVWPFQVWRRNGVEAPYPAWRDTIDIRPGERVEILIPFRDFAGTAVFHCHIAEHGDAGMMSIVEVVP</sequence>
<evidence type="ECO:0000313" key="5">
    <source>
        <dbReference type="EMBL" id="MEK0085868.1"/>
    </source>
</evidence>
<keyword evidence="6" id="KW-1185">Reference proteome</keyword>
<evidence type="ECO:0000256" key="1">
    <source>
        <dbReference type="ARBA" id="ARBA00022723"/>
    </source>
</evidence>
<dbReference type="Pfam" id="PF07732">
    <property type="entry name" value="Cu-oxidase_3"/>
    <property type="match status" value="1"/>
</dbReference>
<proteinExistence type="predicted"/>
<dbReference type="CDD" id="cd13900">
    <property type="entry name" value="CuRO_3_Tth-MCO_like"/>
    <property type="match status" value="1"/>
</dbReference>
<dbReference type="Pfam" id="PF07731">
    <property type="entry name" value="Cu-oxidase_2"/>
    <property type="match status" value="1"/>
</dbReference>